<comment type="caution">
    <text evidence="1">The sequence shown here is derived from an EMBL/GenBank/DDBJ whole genome shotgun (WGS) entry which is preliminary data.</text>
</comment>
<accession>A0A931SCN7</accession>
<dbReference type="AlphaFoldDB" id="A0A931SCN7"/>
<protein>
    <submittedName>
        <fullName evidence="1">Uncharacterized protein</fullName>
    </submittedName>
</protein>
<dbReference type="Proteomes" id="UP000724148">
    <property type="component" value="Unassembled WGS sequence"/>
</dbReference>
<evidence type="ECO:0000313" key="2">
    <source>
        <dbReference type="Proteomes" id="UP000724148"/>
    </source>
</evidence>
<organism evidence="1 2">
    <name type="scientific">Candidatus Sungiibacteriota bacterium</name>
    <dbReference type="NCBI Taxonomy" id="2750080"/>
    <lineage>
        <taxon>Bacteria</taxon>
        <taxon>Candidatus Sungiibacteriota</taxon>
    </lineage>
</organism>
<name>A0A931SCN7_9BACT</name>
<sequence length="195" mass="22449">MDNNQVIHELRQLYPSTPIQWFMQILRRVGLGDPQRLREELGASEQQTLRWLRRQQKKEERRAATAVNLLKRLEKHRGLRLDMSLPVSHTHVQLILVYGFAKLGSKVIFAGRHTLKPDSVRQNVARKLNQLGMHLNRDVFSTTLAFLIRHGVVASNLGKDGALSLNVDEHAPGVTETGRKIIQEVKWFFHGRLRS</sequence>
<evidence type="ECO:0000313" key="1">
    <source>
        <dbReference type="EMBL" id="MBI2096916.1"/>
    </source>
</evidence>
<proteinExistence type="predicted"/>
<reference evidence="1" key="1">
    <citation type="submission" date="2020-07" db="EMBL/GenBank/DDBJ databases">
        <title>Huge and variable diversity of episymbiotic CPR bacteria and DPANN archaea in groundwater ecosystems.</title>
        <authorList>
            <person name="He C.Y."/>
            <person name="Keren R."/>
            <person name="Whittaker M."/>
            <person name="Farag I.F."/>
            <person name="Doudna J."/>
            <person name="Cate J.H.D."/>
            <person name="Banfield J.F."/>
        </authorList>
    </citation>
    <scope>NUCLEOTIDE SEQUENCE</scope>
    <source>
        <strain evidence="1">NC_groundwater_193_Ag_S-0.1um_51_7</strain>
    </source>
</reference>
<gene>
    <name evidence="1" type="ORF">HYT40_02050</name>
</gene>
<dbReference type="EMBL" id="JACOZA010000053">
    <property type="protein sequence ID" value="MBI2096916.1"/>
    <property type="molecule type" value="Genomic_DNA"/>
</dbReference>